<gene>
    <name evidence="7" type="ORF">EAE32_00690</name>
</gene>
<feature type="domain" description="Choline/carnitine acyltransferase" evidence="6">
    <location>
        <begin position="6"/>
        <end position="591"/>
    </location>
</feature>
<evidence type="ECO:0000259" key="6">
    <source>
        <dbReference type="Pfam" id="PF00755"/>
    </source>
</evidence>
<dbReference type="InterPro" id="IPR039551">
    <property type="entry name" value="Cho/carn_acyl_trans"/>
</dbReference>
<proteinExistence type="inferred from homology"/>
<keyword evidence="3 7" id="KW-0012">Acyltransferase</keyword>
<dbReference type="Gene3D" id="3.30.559.10">
    <property type="entry name" value="Chloramphenicol acetyltransferase-like domain"/>
    <property type="match status" value="2"/>
</dbReference>
<accession>A0A3L9L6N0</accession>
<evidence type="ECO:0000313" key="8">
    <source>
        <dbReference type="Proteomes" id="UP000277871"/>
    </source>
</evidence>
<dbReference type="GO" id="GO:0016746">
    <property type="term" value="F:acyltransferase activity"/>
    <property type="evidence" value="ECO:0007669"/>
    <property type="project" value="UniProtKB-KW"/>
</dbReference>
<evidence type="ECO:0000256" key="1">
    <source>
        <dbReference type="ARBA" id="ARBA00005232"/>
    </source>
</evidence>
<evidence type="ECO:0000256" key="4">
    <source>
        <dbReference type="PIRSR" id="PIRSR600542-1"/>
    </source>
</evidence>
<feature type="compositionally biased region" description="Basic and acidic residues" evidence="5">
    <location>
        <begin position="150"/>
        <end position="159"/>
    </location>
</feature>
<dbReference type="Proteomes" id="UP000277871">
    <property type="component" value="Unassembled WGS sequence"/>
</dbReference>
<evidence type="ECO:0000256" key="3">
    <source>
        <dbReference type="ARBA" id="ARBA00023315"/>
    </source>
</evidence>
<feature type="active site" description="Proton acceptor" evidence="4">
    <location>
        <position position="335"/>
    </location>
</feature>
<dbReference type="RefSeq" id="WP_121863845.1">
    <property type="nucleotide sequence ID" value="NZ_RDEX01000001.1"/>
</dbReference>
<comment type="caution">
    <text evidence="7">The sequence shown here is derived from an EMBL/GenBank/DDBJ whole genome shotgun (WGS) entry which is preliminary data.</text>
</comment>
<dbReference type="Gene3D" id="3.30.559.70">
    <property type="entry name" value="Choline/Carnitine o-acyltransferase, domain 2"/>
    <property type="match status" value="1"/>
</dbReference>
<evidence type="ECO:0000256" key="2">
    <source>
        <dbReference type="ARBA" id="ARBA00022679"/>
    </source>
</evidence>
<protein>
    <submittedName>
        <fullName evidence="7">Choline/carnitine O-acyltransferase</fullName>
    </submittedName>
</protein>
<evidence type="ECO:0000313" key="7">
    <source>
        <dbReference type="EMBL" id="RLY93804.1"/>
    </source>
</evidence>
<keyword evidence="2 7" id="KW-0808">Transferase</keyword>
<keyword evidence="8" id="KW-1185">Reference proteome</keyword>
<dbReference type="AlphaFoldDB" id="A0A3L9L6N0"/>
<comment type="similarity">
    <text evidence="1">Belongs to the carnitine/choline acetyltransferase family.</text>
</comment>
<organism evidence="7 8">
    <name type="scientific">Kocuria tytonicola</name>
    <dbReference type="NCBI Taxonomy" id="2055946"/>
    <lineage>
        <taxon>Bacteria</taxon>
        <taxon>Bacillati</taxon>
        <taxon>Actinomycetota</taxon>
        <taxon>Actinomycetes</taxon>
        <taxon>Micrococcales</taxon>
        <taxon>Micrococcaceae</taxon>
        <taxon>Kocuria</taxon>
    </lineage>
</organism>
<evidence type="ECO:0000256" key="5">
    <source>
        <dbReference type="SAM" id="MobiDB-lite"/>
    </source>
</evidence>
<sequence>MSVKPLPVPPLEDTLSRFLTAVEPLVDGETLERTQREARRFGSEEGPRLQQALEEFARAEDTEGRSWLSRQWLDGYLTVRTPLPLSTSVGFQITGDFGAPGPGRAAELVHRAAQVHLRQLRGETPQEVDPRGNPVSMDQWECLAGGIRHPRPERDEIRGPGRAASSPGAGAGGAETRADIVSTADDAATRGTHGTGTSAGETVEIGVIHRGRLYAVPVSTARLEPLPLRSLAAGLRAVLGRDEPREHELPFGALSYLGSGTAAPLLERLTEHPHNAGVYERITRMLFMVNVVEAAAETDEHLERAAFEVGHAWAYKPITYEVCLEDDWLAMLVEHSTVDGATILAVAGALQDAVVPDEPPAAGVPAPEALAWQLDAPLRDELVSAVAEYRSRSALLGVHRVFTPRPHRAELPFRISDDAAQQFIMLLAQLATYGRVRGVYEAVDMREFRAGRTECLRPVTPQAVEFVRALHEGTATEELFRAALNAPRDWVKACKRAHGVDRHLLGLAMTAERLGEPSPFFDSPALAALRHDFLSTTSIGGPDRIVRFAFAPTTPEGFGVTYTTWPEGYEFCVNHRRDTSEDLEGFAHHLTTAARTLWEFVGTLQG</sequence>
<reference evidence="7 8" key="1">
    <citation type="submission" date="2018-10" db="EMBL/GenBank/DDBJ databases">
        <title>Kocuria tytonicola, new bacteria from the preen glands of American barn owls (Tyto furcata).</title>
        <authorList>
            <person name="Braun M.S."/>
            <person name="Wang E."/>
            <person name="Zimmermann S."/>
            <person name="Boutin S."/>
            <person name="Wagner H."/>
            <person name="Wink M."/>
        </authorList>
    </citation>
    <scope>NUCLEOTIDE SEQUENCE [LARGE SCALE GENOMIC DNA]</scope>
    <source>
        <strain evidence="7 8">473</strain>
    </source>
</reference>
<feature type="region of interest" description="Disordered" evidence="5">
    <location>
        <begin position="149"/>
        <end position="176"/>
    </location>
</feature>
<dbReference type="EMBL" id="RDEX01000001">
    <property type="protein sequence ID" value="RLY93804.1"/>
    <property type="molecule type" value="Genomic_DNA"/>
</dbReference>
<dbReference type="InterPro" id="IPR000542">
    <property type="entry name" value="Carn_acyl_trans"/>
</dbReference>
<dbReference type="Pfam" id="PF00755">
    <property type="entry name" value="Carn_acyltransf"/>
    <property type="match status" value="1"/>
</dbReference>
<name>A0A3L9L6N0_9MICC</name>
<dbReference type="InterPro" id="IPR023213">
    <property type="entry name" value="CAT-like_dom_sf"/>
</dbReference>
<dbReference type="PANTHER" id="PTHR22589">
    <property type="entry name" value="CARNITINE O-ACYLTRANSFERASE"/>
    <property type="match status" value="1"/>
</dbReference>
<dbReference type="SUPFAM" id="SSF52777">
    <property type="entry name" value="CoA-dependent acyltransferases"/>
    <property type="match status" value="2"/>
</dbReference>
<dbReference type="InterPro" id="IPR042231">
    <property type="entry name" value="Cho/carn_acyl_trans_2"/>
</dbReference>